<protein>
    <submittedName>
        <fullName evidence="3">Regulatory particle non-ATPase</fullName>
    </submittedName>
</protein>
<name>A0A177A615_9PEZI</name>
<dbReference type="GO" id="GO:0008541">
    <property type="term" value="C:proteasome regulatory particle, lid subcomplex"/>
    <property type="evidence" value="ECO:0007669"/>
    <property type="project" value="TreeGrafter"/>
</dbReference>
<dbReference type="AlphaFoldDB" id="A0A177A615"/>
<dbReference type="VEuPathDB" id="FungiDB:GMDG_05498"/>
<dbReference type="Proteomes" id="UP000077154">
    <property type="component" value="Unassembled WGS sequence"/>
</dbReference>
<dbReference type="GO" id="GO:0043161">
    <property type="term" value="P:proteasome-mediated ubiquitin-dependent protein catabolic process"/>
    <property type="evidence" value="ECO:0007669"/>
    <property type="project" value="TreeGrafter"/>
</dbReference>
<dbReference type="GO" id="GO:0005634">
    <property type="term" value="C:nucleus"/>
    <property type="evidence" value="ECO:0007669"/>
    <property type="project" value="TreeGrafter"/>
</dbReference>
<reference evidence="3" key="1">
    <citation type="submission" date="2016-03" db="EMBL/GenBank/DDBJ databases">
        <title>Updated assembly of Pseudogymnoascus destructans, the fungus causing white-nose syndrome of bats.</title>
        <authorList>
            <person name="Palmer J.M."/>
            <person name="Drees K.P."/>
            <person name="Foster J.T."/>
            <person name="Lindner D.L."/>
        </authorList>
    </citation>
    <scope>NUCLEOTIDE SEQUENCE [LARGE SCALE GENOMIC DNA]</scope>
    <source>
        <strain evidence="3">20631-21</strain>
    </source>
</reference>
<dbReference type="EMBL" id="KV441403">
    <property type="protein sequence ID" value="OAF56701.1"/>
    <property type="molecule type" value="Genomic_DNA"/>
</dbReference>
<dbReference type="PANTHER" id="PTHR12387">
    <property type="entry name" value="26S PROTEASOME NON-ATPASE REGULATORY SUBUNIT 8"/>
    <property type="match status" value="1"/>
</dbReference>
<dbReference type="Pfam" id="PF10075">
    <property type="entry name" value="CSN8_PSD8_EIF3K"/>
    <property type="match status" value="1"/>
</dbReference>
<organism evidence="3">
    <name type="scientific">Pseudogymnoascus destructans</name>
    <dbReference type="NCBI Taxonomy" id="655981"/>
    <lineage>
        <taxon>Eukaryota</taxon>
        <taxon>Fungi</taxon>
        <taxon>Dikarya</taxon>
        <taxon>Ascomycota</taxon>
        <taxon>Pezizomycotina</taxon>
        <taxon>Leotiomycetes</taxon>
        <taxon>Thelebolales</taxon>
        <taxon>Thelebolaceae</taxon>
        <taxon>Pseudogymnoascus</taxon>
    </lineage>
</organism>
<feature type="domain" description="CSN8/PSMD8/EIF3K" evidence="2">
    <location>
        <begin position="101"/>
        <end position="238"/>
    </location>
</feature>
<gene>
    <name evidence="3" type="primary">RPN12</name>
    <name evidence="3" type="ORF">VC83_07174</name>
</gene>
<accession>A0A177A615</accession>
<evidence type="ECO:0000259" key="2">
    <source>
        <dbReference type="Pfam" id="PF10075"/>
    </source>
</evidence>
<dbReference type="GO" id="GO:0005829">
    <property type="term" value="C:cytosol"/>
    <property type="evidence" value="ECO:0007669"/>
    <property type="project" value="TreeGrafter"/>
</dbReference>
<sequence length="267" mass="29774">MAERELHTILQTLQTSPLSDYRASSALLSRAKLLLLKLNALTPLPSTPHPLLLASRSLFETAALTAIRAKDPEAFTRYVHLLEPFYNLPTNVLSPADSQRAKITGLFLLLLLVKGNYAGFHTELEALEIQGADVEGDAFLGYPVRLERWLMEGSYDQVWKAMRSREVPSEEFGIFSEILIPRIRAEIASCSERAYPSLPVSSTKDLLFLDSEGAVVQFAQSRGWVVRDGRIYFPAQAVVKAEGEEREISHAAIENTLGYARELETIV</sequence>
<dbReference type="InterPro" id="IPR033464">
    <property type="entry name" value="CSN8_PSD8_EIF3K"/>
</dbReference>
<evidence type="ECO:0000313" key="3">
    <source>
        <dbReference type="EMBL" id="OAF56701.1"/>
    </source>
</evidence>
<dbReference type="PANTHER" id="PTHR12387:SF0">
    <property type="entry name" value="26S PROTEASOME NON-ATPASE REGULATORY SUBUNIT 8"/>
    <property type="match status" value="1"/>
</dbReference>
<dbReference type="Gene3D" id="1.25.40.990">
    <property type="match status" value="1"/>
</dbReference>
<dbReference type="InterPro" id="IPR006746">
    <property type="entry name" value="26S_Psome_Rpn12"/>
</dbReference>
<evidence type="ECO:0000256" key="1">
    <source>
        <dbReference type="ARBA" id="ARBA00022942"/>
    </source>
</evidence>
<dbReference type="eggNOG" id="KOG3151">
    <property type="taxonomic scope" value="Eukaryota"/>
</dbReference>
<dbReference type="GeneID" id="36290223"/>
<dbReference type="RefSeq" id="XP_024321993.1">
    <property type="nucleotide sequence ID" value="XM_024470751.1"/>
</dbReference>
<keyword evidence="1" id="KW-0647">Proteasome</keyword>
<proteinExistence type="predicted"/>
<dbReference type="OrthoDB" id="8775810at2759"/>